<evidence type="ECO:0000259" key="5">
    <source>
        <dbReference type="PROSITE" id="PS01124"/>
    </source>
</evidence>
<keyword evidence="1" id="KW-0805">Transcription regulation</keyword>
<dbReference type="Gene3D" id="1.10.10.60">
    <property type="entry name" value="Homeodomain-like"/>
    <property type="match status" value="1"/>
</dbReference>
<keyword evidence="4" id="KW-0472">Membrane</keyword>
<dbReference type="InterPro" id="IPR018062">
    <property type="entry name" value="HTH_AraC-typ_CS"/>
</dbReference>
<organism evidence="6 7">
    <name type="scientific">Oleispira antarctica</name>
    <dbReference type="NCBI Taxonomy" id="188908"/>
    <lineage>
        <taxon>Bacteria</taxon>
        <taxon>Pseudomonadati</taxon>
        <taxon>Pseudomonadota</taxon>
        <taxon>Gammaproteobacteria</taxon>
        <taxon>Oceanospirillales</taxon>
        <taxon>Oceanospirillaceae</taxon>
        <taxon>Oleispira</taxon>
    </lineage>
</organism>
<accession>A0A1Y5HX08</accession>
<feature type="transmembrane region" description="Helical" evidence="4">
    <location>
        <begin position="155"/>
        <end position="174"/>
    </location>
</feature>
<dbReference type="InterPro" id="IPR018060">
    <property type="entry name" value="HTH_AraC"/>
</dbReference>
<proteinExistence type="predicted"/>
<feature type="transmembrane region" description="Helical" evidence="4">
    <location>
        <begin position="5"/>
        <end position="22"/>
    </location>
</feature>
<dbReference type="Pfam" id="PF12833">
    <property type="entry name" value="HTH_18"/>
    <property type="match status" value="1"/>
</dbReference>
<dbReference type="AlphaFoldDB" id="A0A1Y5HX08"/>
<feature type="transmembrane region" description="Helical" evidence="4">
    <location>
        <begin position="84"/>
        <end position="105"/>
    </location>
</feature>
<gene>
    <name evidence="6" type="ORF">A9R00_06625</name>
</gene>
<dbReference type="PANTHER" id="PTHR43280:SF29">
    <property type="entry name" value="ARAC-FAMILY TRANSCRIPTIONAL REGULATOR"/>
    <property type="match status" value="1"/>
</dbReference>
<comment type="caution">
    <text evidence="6">The sequence shown here is derived from an EMBL/GenBank/DDBJ whole genome shotgun (WGS) entry which is preliminary data.</text>
</comment>
<dbReference type="SMART" id="SM00342">
    <property type="entry name" value="HTH_ARAC"/>
    <property type="match status" value="1"/>
</dbReference>
<dbReference type="PROSITE" id="PS00041">
    <property type="entry name" value="HTH_ARAC_FAMILY_1"/>
    <property type="match status" value="1"/>
</dbReference>
<feature type="transmembrane region" description="Helical" evidence="4">
    <location>
        <begin position="125"/>
        <end position="143"/>
    </location>
</feature>
<evidence type="ECO:0000256" key="2">
    <source>
        <dbReference type="ARBA" id="ARBA00023125"/>
    </source>
</evidence>
<dbReference type="InterPro" id="IPR009057">
    <property type="entry name" value="Homeodomain-like_sf"/>
</dbReference>
<feature type="domain" description="HTH araC/xylS-type" evidence="5">
    <location>
        <begin position="283"/>
        <end position="385"/>
    </location>
</feature>
<evidence type="ECO:0000256" key="1">
    <source>
        <dbReference type="ARBA" id="ARBA00023015"/>
    </source>
</evidence>
<dbReference type="EMBL" id="MABE01000369">
    <property type="protein sequence ID" value="OUS40323.1"/>
    <property type="molecule type" value="Genomic_DNA"/>
</dbReference>
<protein>
    <recommendedName>
        <fullName evidence="5">HTH araC/xylS-type domain-containing protein</fullName>
    </recommendedName>
</protein>
<keyword evidence="4" id="KW-0812">Transmembrane</keyword>
<sequence length="386" mass="43984">MLELFFSACGAGACIVLMMLILKDFYHSVAARAFLVLIFGAFVHLCYRWLPEHLVTYAFMISSATPAFFWISSRLIFQEGRSLPIIGLFIALYSFITPAVAKLWGLNFDTAPSWLVHATRTIPQWFEYALIIMGMVALLRGRADDMVEARRRLRWAIMGGAGLSLGWSIFSFNFQFGSAASRVFAIDVSLLIIIWFLLKGRTDIWVAKNRSKRKKHASYTVVESVVKQARREYPLETVTVRRVIPRNDTGGSEGLESVVNGEVEDDQASLDVVEEQGESEILVSLKLLMSEGFYRRENLALKNLAKEMALPEYRVRAVINKELGYRNFNEFINEYRIIEAAERLVNEPATPISNIALDVGYRTLSSFNRAFRKEKQTTPTVYREQK</sequence>
<keyword evidence="2" id="KW-0238">DNA-binding</keyword>
<evidence type="ECO:0000256" key="3">
    <source>
        <dbReference type="ARBA" id="ARBA00023163"/>
    </source>
</evidence>
<dbReference type="GO" id="GO:0003700">
    <property type="term" value="F:DNA-binding transcription factor activity"/>
    <property type="evidence" value="ECO:0007669"/>
    <property type="project" value="InterPro"/>
</dbReference>
<feature type="transmembrane region" description="Helical" evidence="4">
    <location>
        <begin position="180"/>
        <end position="198"/>
    </location>
</feature>
<dbReference type="Proteomes" id="UP000227088">
    <property type="component" value="Unassembled WGS sequence"/>
</dbReference>
<dbReference type="PROSITE" id="PS01124">
    <property type="entry name" value="HTH_ARAC_FAMILY_2"/>
    <property type="match status" value="1"/>
</dbReference>
<evidence type="ECO:0000313" key="6">
    <source>
        <dbReference type="EMBL" id="OUS40323.1"/>
    </source>
</evidence>
<evidence type="ECO:0000256" key="4">
    <source>
        <dbReference type="SAM" id="Phobius"/>
    </source>
</evidence>
<dbReference type="GO" id="GO:0043565">
    <property type="term" value="F:sequence-specific DNA binding"/>
    <property type="evidence" value="ECO:0007669"/>
    <property type="project" value="InterPro"/>
</dbReference>
<keyword evidence="3" id="KW-0804">Transcription</keyword>
<evidence type="ECO:0000313" key="7">
    <source>
        <dbReference type="Proteomes" id="UP000227088"/>
    </source>
</evidence>
<keyword evidence="4" id="KW-1133">Transmembrane helix</keyword>
<feature type="transmembrane region" description="Helical" evidence="4">
    <location>
        <begin position="29"/>
        <end position="50"/>
    </location>
</feature>
<feature type="transmembrane region" description="Helical" evidence="4">
    <location>
        <begin position="56"/>
        <end position="77"/>
    </location>
</feature>
<name>A0A1Y5HX08_OLEAN</name>
<dbReference type="PANTHER" id="PTHR43280">
    <property type="entry name" value="ARAC-FAMILY TRANSCRIPTIONAL REGULATOR"/>
    <property type="match status" value="1"/>
</dbReference>
<dbReference type="SUPFAM" id="SSF46689">
    <property type="entry name" value="Homeodomain-like"/>
    <property type="match status" value="1"/>
</dbReference>
<reference evidence="7" key="1">
    <citation type="journal article" date="2017" name="Proc. Natl. Acad. Sci. U.S.A.">
        <title>Simulation of Deepwater Horizon oil plume reveals substrate specialization within a complex community of hydrocarbon degraders.</title>
        <authorList>
            <person name="Hu P."/>
            <person name="Dubinsky E.A."/>
            <person name="Probst A.J."/>
            <person name="Wang J."/>
            <person name="Sieber C.M.K."/>
            <person name="Tom L.M."/>
            <person name="Gardinali P."/>
            <person name="Banfield J.F."/>
            <person name="Atlas R.M."/>
            <person name="Andersen G.L."/>
        </authorList>
    </citation>
    <scope>NUCLEOTIDE SEQUENCE [LARGE SCALE GENOMIC DNA]</scope>
</reference>